<keyword evidence="2" id="KW-1185">Reference proteome</keyword>
<sequence length="80" mass="9039">MNETPFEESQNSDDELLAEYNFDYQKAKPNRFANRSGTQSLTVVVLDEDVAKVFQTPESVNKVLRALIESMPQTPKSETA</sequence>
<protein>
    <submittedName>
        <fullName evidence="1">Uncharacterized protein</fullName>
    </submittedName>
</protein>
<organism evidence="1 2">
    <name type="scientific">Nostoc piscinale CENA21</name>
    <dbReference type="NCBI Taxonomy" id="224013"/>
    <lineage>
        <taxon>Bacteria</taxon>
        <taxon>Bacillati</taxon>
        <taxon>Cyanobacteriota</taxon>
        <taxon>Cyanophyceae</taxon>
        <taxon>Nostocales</taxon>
        <taxon>Nostocaceae</taxon>
        <taxon>Nostoc</taxon>
    </lineage>
</organism>
<dbReference type="Proteomes" id="UP000062645">
    <property type="component" value="Chromosome"/>
</dbReference>
<proteinExistence type="predicted"/>
<gene>
    <name evidence="1" type="ORF">ACX27_22295</name>
</gene>
<reference evidence="2" key="1">
    <citation type="submission" date="2015-07" db="EMBL/GenBank/DDBJ databases">
        <title>Genome Of Nitrogen-Fixing Cyanobacterium Nostoc piscinale CENA21 From Solimoes/Amazon River Floodplain Sediments And Comparative Genomics To Uncover Biosynthetic Natural Products Potential.</title>
        <authorList>
            <person name="Leao T.F."/>
            <person name="Leao P.N."/>
            <person name="Guimaraes P.I."/>
            <person name="de Melo A.G.C."/>
            <person name="Ramos R.T.J."/>
            <person name="Silva A."/>
            <person name="Fiore M.F."/>
            <person name="Schneider M.P.C."/>
        </authorList>
    </citation>
    <scope>NUCLEOTIDE SEQUENCE [LARGE SCALE GENOMIC DNA]</scope>
    <source>
        <strain evidence="2">CENA21</strain>
    </source>
</reference>
<evidence type="ECO:0000313" key="2">
    <source>
        <dbReference type="Proteomes" id="UP000062645"/>
    </source>
</evidence>
<dbReference type="RefSeq" id="WP_062295655.1">
    <property type="nucleotide sequence ID" value="NZ_CP012036.1"/>
</dbReference>
<dbReference type="OrthoDB" id="467345at2"/>
<dbReference type="EMBL" id="CP012036">
    <property type="protein sequence ID" value="ALF54937.1"/>
    <property type="molecule type" value="Genomic_DNA"/>
</dbReference>
<evidence type="ECO:0000313" key="1">
    <source>
        <dbReference type="EMBL" id="ALF54937.1"/>
    </source>
</evidence>
<accession>A0A0M3V676</accession>
<dbReference type="PATRIC" id="fig|224013.5.peg.5343"/>
<dbReference type="KEGG" id="npz:ACX27_22295"/>
<name>A0A0M3V676_9NOSO</name>
<reference evidence="1 2" key="2">
    <citation type="journal article" date="2016" name="Genome Announc.">
        <title>Draft Genome Sequence of the N2-Fixing Cyanobacterium Nostoc piscinale CENA21, Isolated from the Brazilian Amazon Floodplain.</title>
        <authorList>
            <person name="Leao T."/>
            <person name="Guimaraes P.I."/>
            <person name="de Melo A.G."/>
            <person name="Ramos R.T."/>
            <person name="Leao P.N."/>
            <person name="Silva A."/>
            <person name="Fiore M.F."/>
            <person name="Schneider M.P."/>
        </authorList>
    </citation>
    <scope>NUCLEOTIDE SEQUENCE [LARGE SCALE GENOMIC DNA]</scope>
    <source>
        <strain evidence="1 2">CENA21</strain>
    </source>
</reference>
<dbReference type="STRING" id="224013.ACX27_22295"/>
<dbReference type="AlphaFoldDB" id="A0A0M3V676"/>